<organism evidence="1 2">
    <name type="scientific">Ditylenchus dipsaci</name>
    <dbReference type="NCBI Taxonomy" id="166011"/>
    <lineage>
        <taxon>Eukaryota</taxon>
        <taxon>Metazoa</taxon>
        <taxon>Ecdysozoa</taxon>
        <taxon>Nematoda</taxon>
        <taxon>Chromadorea</taxon>
        <taxon>Rhabditida</taxon>
        <taxon>Tylenchina</taxon>
        <taxon>Tylenchomorpha</taxon>
        <taxon>Sphaerularioidea</taxon>
        <taxon>Anguinidae</taxon>
        <taxon>Anguininae</taxon>
        <taxon>Ditylenchus</taxon>
    </lineage>
</organism>
<evidence type="ECO:0000313" key="1">
    <source>
        <dbReference type="Proteomes" id="UP000887574"/>
    </source>
</evidence>
<dbReference type="Proteomes" id="UP000887574">
    <property type="component" value="Unplaced"/>
</dbReference>
<evidence type="ECO:0000313" key="2">
    <source>
        <dbReference type="WBParaSite" id="jg8862"/>
    </source>
</evidence>
<reference evidence="2" key="1">
    <citation type="submission" date="2022-11" db="UniProtKB">
        <authorList>
            <consortium name="WormBaseParasite"/>
        </authorList>
    </citation>
    <scope>IDENTIFICATION</scope>
</reference>
<dbReference type="AlphaFoldDB" id="A0A915EQZ0"/>
<keyword evidence="1" id="KW-1185">Reference proteome</keyword>
<name>A0A915EQZ0_9BILA</name>
<sequence length="107" mass="12299">MGQSISKYSTFHKELQLPSLMVEIFSDHYIDRLEALDTDVYLNEEIDLWPRSPDGEHYVPFVFATNNFSARKILISGWTKMEDDGYVIARGDKRFLPTAAISSHEGK</sequence>
<accession>A0A915EQZ0</accession>
<dbReference type="WBParaSite" id="jg8862">
    <property type="protein sequence ID" value="jg8862"/>
    <property type="gene ID" value="jg8862"/>
</dbReference>
<protein>
    <submittedName>
        <fullName evidence="2">Uncharacterized protein</fullName>
    </submittedName>
</protein>
<proteinExistence type="predicted"/>